<evidence type="ECO:0000256" key="1">
    <source>
        <dbReference type="ARBA" id="ARBA00023235"/>
    </source>
</evidence>
<dbReference type="InterPro" id="IPR012698">
    <property type="entry name" value="PEnolPyrv_PMutase_core"/>
</dbReference>
<dbReference type="Proteomes" id="UP000095228">
    <property type="component" value="Chromosome"/>
</dbReference>
<dbReference type="InterPro" id="IPR029044">
    <property type="entry name" value="Nucleotide-diphossugar_trans"/>
</dbReference>
<reference evidence="4 5" key="1">
    <citation type="submission" date="2016-06" db="EMBL/GenBank/DDBJ databases">
        <title>Three novel species with peptidoglycan cell walls form the new genus Lacunisphaera gen. nov. in the family Opitutaceae of the verrucomicrobial subdivision 4.</title>
        <authorList>
            <person name="Rast P."/>
            <person name="Gloeckner I."/>
            <person name="Jogler M."/>
            <person name="Boedeker C."/>
            <person name="Jeske O."/>
            <person name="Wiegand S."/>
            <person name="Reinhardt R."/>
            <person name="Schumann P."/>
            <person name="Rohde M."/>
            <person name="Spring S."/>
            <person name="Gloeckner F.O."/>
            <person name="Jogler C."/>
        </authorList>
    </citation>
    <scope>NUCLEOTIDE SEQUENCE [LARGE SCALE GENOMIC DNA]</scope>
    <source>
        <strain evidence="4 5">IG16b</strain>
    </source>
</reference>
<gene>
    <name evidence="4" type="primary">pphA</name>
    <name evidence="4" type="ORF">Verru16b_03222</name>
</gene>
<evidence type="ECO:0000313" key="4">
    <source>
        <dbReference type="EMBL" id="AOS46126.1"/>
    </source>
</evidence>
<dbReference type="Pfam" id="PF13714">
    <property type="entry name" value="PEP_mutase"/>
    <property type="match status" value="1"/>
</dbReference>
<accession>A0A1D8AZ07</accession>
<dbReference type="SUPFAM" id="SSF53448">
    <property type="entry name" value="Nucleotide-diphospho-sugar transferases"/>
    <property type="match status" value="1"/>
</dbReference>
<dbReference type="Gene3D" id="3.20.20.60">
    <property type="entry name" value="Phosphoenolpyruvate-binding domains"/>
    <property type="match status" value="1"/>
</dbReference>
<keyword evidence="4" id="KW-0670">Pyruvate</keyword>
<dbReference type="EC" id="5.4.2.9" evidence="2"/>
<evidence type="ECO:0000256" key="3">
    <source>
        <dbReference type="ARBA" id="ARBA00038455"/>
    </source>
</evidence>
<keyword evidence="4" id="KW-0378">Hydrolase</keyword>
<dbReference type="EMBL" id="CP016094">
    <property type="protein sequence ID" value="AOS46126.1"/>
    <property type="molecule type" value="Genomic_DNA"/>
</dbReference>
<evidence type="ECO:0000313" key="5">
    <source>
        <dbReference type="Proteomes" id="UP000095228"/>
    </source>
</evidence>
<dbReference type="GO" id="GO:0016787">
    <property type="term" value="F:hydrolase activity"/>
    <property type="evidence" value="ECO:0007669"/>
    <property type="project" value="UniProtKB-KW"/>
</dbReference>
<dbReference type="PATRIC" id="fig|1838286.3.peg.3258"/>
<dbReference type="InterPro" id="IPR039556">
    <property type="entry name" value="ICL/PEPM"/>
</dbReference>
<comment type="similarity">
    <text evidence="3">Belongs to the isocitrate lyase/PEP mutase superfamily. PEP mutase family.</text>
</comment>
<keyword evidence="5" id="KW-1185">Reference proteome</keyword>
<dbReference type="SUPFAM" id="SSF51621">
    <property type="entry name" value="Phosphoenolpyruvate/pyruvate domain"/>
    <property type="match status" value="1"/>
</dbReference>
<protein>
    <recommendedName>
        <fullName evidence="2">phosphoenolpyruvate mutase</fullName>
        <ecNumber evidence="2">5.4.2.9</ecNumber>
    </recommendedName>
</protein>
<name>A0A1D8AZ07_9BACT</name>
<keyword evidence="1" id="KW-0413">Isomerase</keyword>
<proteinExistence type="inferred from homology"/>
<organism evidence="4 5">
    <name type="scientific">Lacunisphaera limnophila</name>
    <dbReference type="NCBI Taxonomy" id="1838286"/>
    <lineage>
        <taxon>Bacteria</taxon>
        <taxon>Pseudomonadati</taxon>
        <taxon>Verrucomicrobiota</taxon>
        <taxon>Opitutia</taxon>
        <taxon>Opitutales</taxon>
        <taxon>Opitutaceae</taxon>
        <taxon>Lacunisphaera</taxon>
    </lineage>
</organism>
<dbReference type="KEGG" id="obg:Verru16b_03222"/>
<dbReference type="PANTHER" id="PTHR42905:SF7">
    <property type="entry name" value="PHOSPHOENOLPYRUVATE PHOSPHOMUTASE"/>
    <property type="match status" value="1"/>
</dbReference>
<dbReference type="InterPro" id="IPR015813">
    <property type="entry name" value="Pyrv/PenolPyrv_kinase-like_dom"/>
</dbReference>
<dbReference type="NCBIfam" id="TIGR02320">
    <property type="entry name" value="PEP_mutase"/>
    <property type="match status" value="1"/>
</dbReference>
<dbReference type="InterPro" id="IPR040442">
    <property type="entry name" value="Pyrv_kinase-like_dom_sf"/>
</dbReference>
<dbReference type="GO" id="GO:0050188">
    <property type="term" value="F:phosphoenolpyruvate mutase activity"/>
    <property type="evidence" value="ECO:0007669"/>
    <property type="project" value="UniProtKB-EC"/>
</dbReference>
<dbReference type="STRING" id="1838286.Verru16b_03222"/>
<dbReference type="AlphaFoldDB" id="A0A1D8AZ07"/>
<sequence>MTCVASLPLSGSICMKTDSPPTKAQMLRALLTTTRLDFIMEAHNGLSARIAEEAGFPAIWASGLAISASLGVRDNNEASWTQVVEVAEFMADATQVPILFDGDTGFGNFNNFRRLVRKLEQRGIAGVCLEDKIFPKANSFQRGPSQLLAPVDDFCGKIKAGKDAQYDESFVLIARTEALIAGCGLAEAIRRAEAYRQAGADAIIVHSAHASPDEIFAFLDRWENRHPIILIPTKYHTTPTQHFARRRVAALIWANHLLRSSIAAMQSTAVRIVRERSVSRIEPKIASLNEVFRLQGDEELRVAEGRFGDGAAQRKAILLVGTRDKSIRHLPSQKLSQAMVCVDGISIVERMCNTLSTLNVRDITIVAGSRVEAISRAAVRIVGQRVWNTSGDVGALKQAADLLQGTCVIALADVLCRRYILQQMLEDPADFVIAADRSIRRHAGRPRCLLKLANPAPHVFIDADVVLRSAAFSDAFSRFDAEWLGLLKCSARGAETLRNLVGRLNIKTTERPHSLLDALLALQNSGERIKVILVSSDWTTADSAVGLKATHQS</sequence>
<evidence type="ECO:0000256" key="2">
    <source>
        <dbReference type="ARBA" id="ARBA00024063"/>
    </source>
</evidence>
<dbReference type="CDD" id="cd00377">
    <property type="entry name" value="ICL_PEPM"/>
    <property type="match status" value="1"/>
</dbReference>
<dbReference type="PANTHER" id="PTHR42905">
    <property type="entry name" value="PHOSPHOENOLPYRUVATE CARBOXYLASE"/>
    <property type="match status" value="1"/>
</dbReference>
<dbReference type="Gene3D" id="3.90.550.10">
    <property type="entry name" value="Spore Coat Polysaccharide Biosynthesis Protein SpsA, Chain A"/>
    <property type="match status" value="1"/>
</dbReference>